<dbReference type="OrthoDB" id="6433748at2759"/>
<dbReference type="PANTHER" id="PTHR33332">
    <property type="entry name" value="REVERSE TRANSCRIPTASE DOMAIN-CONTAINING PROTEIN"/>
    <property type="match status" value="1"/>
</dbReference>
<organism evidence="2 3">
    <name type="scientific">Araneus ventricosus</name>
    <name type="common">Orbweaver spider</name>
    <name type="synonym">Epeira ventricosa</name>
    <dbReference type="NCBI Taxonomy" id="182803"/>
    <lineage>
        <taxon>Eukaryota</taxon>
        <taxon>Metazoa</taxon>
        <taxon>Ecdysozoa</taxon>
        <taxon>Arthropoda</taxon>
        <taxon>Chelicerata</taxon>
        <taxon>Arachnida</taxon>
        <taxon>Araneae</taxon>
        <taxon>Araneomorphae</taxon>
        <taxon>Entelegynae</taxon>
        <taxon>Araneoidea</taxon>
        <taxon>Araneidae</taxon>
        <taxon>Araneus</taxon>
    </lineage>
</organism>
<accession>A0A4Y1ZXY9</accession>
<gene>
    <name evidence="2" type="primary">pol_2733</name>
    <name evidence="2" type="ORF">AVEN_115145_1</name>
</gene>
<evidence type="ECO:0000313" key="2">
    <source>
        <dbReference type="EMBL" id="GBL72147.1"/>
    </source>
</evidence>
<proteinExistence type="predicted"/>
<sequence>MISARLMYVLEHSKWFVSFQSGFRRRRGTTDNLLKLETAIREAFVSKKHHVSIFFDIEKAYFRTWRHGILKDLSDIGLKGNLPLFLKNFLQTRIFQIRIGNILSDNFNQQKGVPQRSDLSVLLFIIKINGIVSKPPAYVNSSFFVDDIQIHCAGEDMGFIQRQLQTAINNMTDWASKNGFLFSPQKTVCVHFCRKLGLHPDPEFRLNGSTIPIVQETKYLGIIFGTKLTFRSHIKNFKTCIRTLNIMKVLSNTFWGADKVSLMRRLCSFEARPECASIWLSC</sequence>
<reference evidence="2 3" key="1">
    <citation type="journal article" date="2019" name="Sci. Rep.">
        <title>Orb-weaving spider Araneus ventricosus genome elucidates the spidroin gene catalogue.</title>
        <authorList>
            <person name="Kono N."/>
            <person name="Nakamura H."/>
            <person name="Ohtoshi R."/>
            <person name="Moran D.A.P."/>
            <person name="Shinohara A."/>
            <person name="Yoshida Y."/>
            <person name="Fujiwara M."/>
            <person name="Mori M."/>
            <person name="Tomita M."/>
            <person name="Arakawa K."/>
        </authorList>
    </citation>
    <scope>NUCLEOTIDE SEQUENCE [LARGE SCALE GENOMIC DNA]</scope>
</reference>
<dbReference type="GO" id="GO:0003964">
    <property type="term" value="F:RNA-directed DNA polymerase activity"/>
    <property type="evidence" value="ECO:0007669"/>
    <property type="project" value="UniProtKB-KW"/>
</dbReference>
<dbReference type="PROSITE" id="PS50878">
    <property type="entry name" value="RT_POL"/>
    <property type="match status" value="1"/>
</dbReference>
<dbReference type="InterPro" id="IPR000477">
    <property type="entry name" value="RT_dom"/>
</dbReference>
<keyword evidence="2" id="KW-0695">RNA-directed DNA polymerase</keyword>
<evidence type="ECO:0000313" key="3">
    <source>
        <dbReference type="Proteomes" id="UP000499080"/>
    </source>
</evidence>
<protein>
    <submittedName>
        <fullName evidence="2">RNA-directed DNA polymerase from mobile element jockey</fullName>
    </submittedName>
</protein>
<keyword evidence="2" id="KW-0548">Nucleotidyltransferase</keyword>
<keyword evidence="3" id="KW-1185">Reference proteome</keyword>
<name>A0A4Y1ZXY9_ARAVE</name>
<dbReference type="Proteomes" id="UP000499080">
    <property type="component" value="Unassembled WGS sequence"/>
</dbReference>
<dbReference type="Pfam" id="PF00078">
    <property type="entry name" value="RVT_1"/>
    <property type="match status" value="1"/>
</dbReference>
<comment type="caution">
    <text evidence="2">The sequence shown here is derived from an EMBL/GenBank/DDBJ whole genome shotgun (WGS) entry which is preliminary data.</text>
</comment>
<dbReference type="CDD" id="cd01650">
    <property type="entry name" value="RT_nLTR_like"/>
    <property type="match status" value="1"/>
</dbReference>
<evidence type="ECO:0000259" key="1">
    <source>
        <dbReference type="PROSITE" id="PS50878"/>
    </source>
</evidence>
<keyword evidence="2" id="KW-0808">Transferase</keyword>
<dbReference type="AlphaFoldDB" id="A0A4Y1ZXY9"/>
<feature type="domain" description="Reverse transcriptase" evidence="1">
    <location>
        <begin position="1"/>
        <end position="211"/>
    </location>
</feature>
<dbReference type="EMBL" id="BGPR01000001">
    <property type="protein sequence ID" value="GBL72147.1"/>
    <property type="molecule type" value="Genomic_DNA"/>
</dbReference>